<organism evidence="1">
    <name type="scientific">Lepeophtheirus salmonis</name>
    <name type="common">Salmon louse</name>
    <name type="synonym">Caligus salmonis</name>
    <dbReference type="NCBI Taxonomy" id="72036"/>
    <lineage>
        <taxon>Eukaryota</taxon>
        <taxon>Metazoa</taxon>
        <taxon>Ecdysozoa</taxon>
        <taxon>Arthropoda</taxon>
        <taxon>Crustacea</taxon>
        <taxon>Multicrustacea</taxon>
        <taxon>Hexanauplia</taxon>
        <taxon>Copepoda</taxon>
        <taxon>Siphonostomatoida</taxon>
        <taxon>Caligidae</taxon>
        <taxon>Lepeophtheirus</taxon>
    </lineage>
</organism>
<proteinExistence type="predicted"/>
<protein>
    <submittedName>
        <fullName evidence="1">Uncharacterized protein</fullName>
    </submittedName>
</protein>
<dbReference type="AlphaFoldDB" id="A0A0K2UIN5"/>
<reference evidence="1" key="1">
    <citation type="submission" date="2014-05" db="EMBL/GenBank/DDBJ databases">
        <authorList>
            <person name="Chronopoulou M."/>
        </authorList>
    </citation>
    <scope>NUCLEOTIDE SEQUENCE</scope>
    <source>
        <tissue evidence="1">Whole organism</tissue>
    </source>
</reference>
<dbReference type="EMBL" id="HACA01020446">
    <property type="protein sequence ID" value="CDW37807.1"/>
    <property type="molecule type" value="Transcribed_RNA"/>
</dbReference>
<accession>A0A0K2UIN5</accession>
<evidence type="ECO:0000313" key="1">
    <source>
        <dbReference type="EMBL" id="CDW37807.1"/>
    </source>
</evidence>
<name>A0A0K2UIN5_LEPSM</name>
<sequence length="36" mass="4365">MLYRKCYDLNKVYTVLFDNFLPTTTNIHMLLLRSNL</sequence>